<dbReference type="RefSeq" id="WP_252445477.1">
    <property type="nucleotide sequence ID" value="NZ_JAGSOV010000078.1"/>
</dbReference>
<evidence type="ECO:0000256" key="1">
    <source>
        <dbReference type="SAM" id="MobiDB-lite"/>
    </source>
</evidence>
<feature type="compositionally biased region" description="Basic and acidic residues" evidence="1">
    <location>
        <begin position="25"/>
        <end position="44"/>
    </location>
</feature>
<evidence type="ECO:0000313" key="3">
    <source>
        <dbReference type="Proteomes" id="UP001165283"/>
    </source>
</evidence>
<accession>A0ABT1AAS7</accession>
<gene>
    <name evidence="2" type="ORF">KDL28_34340</name>
</gene>
<sequence length="91" mass="9522">MPLADVQPPGRGRDTRAGRQQPGRVGDDGIGRRPDGVESGEQRLHRQVAGIAVGEVGRLGGEAGTQLDQRDGAVGEPAQRLAQQRPRPAGP</sequence>
<name>A0ABT1AAS7_9PSEU</name>
<keyword evidence="3" id="KW-1185">Reference proteome</keyword>
<evidence type="ECO:0000313" key="2">
    <source>
        <dbReference type="EMBL" id="MCO1660152.1"/>
    </source>
</evidence>
<feature type="region of interest" description="Disordered" evidence="1">
    <location>
        <begin position="56"/>
        <end position="91"/>
    </location>
</feature>
<dbReference type="Proteomes" id="UP001165283">
    <property type="component" value="Unassembled WGS sequence"/>
</dbReference>
<organism evidence="2 3">
    <name type="scientific">Pseudonocardia humida</name>
    <dbReference type="NCBI Taxonomy" id="2800819"/>
    <lineage>
        <taxon>Bacteria</taxon>
        <taxon>Bacillati</taxon>
        <taxon>Actinomycetota</taxon>
        <taxon>Actinomycetes</taxon>
        <taxon>Pseudonocardiales</taxon>
        <taxon>Pseudonocardiaceae</taxon>
        <taxon>Pseudonocardia</taxon>
    </lineage>
</organism>
<comment type="caution">
    <text evidence="2">The sequence shown here is derived from an EMBL/GenBank/DDBJ whole genome shotgun (WGS) entry which is preliminary data.</text>
</comment>
<reference evidence="2" key="1">
    <citation type="submission" date="2021-04" db="EMBL/GenBank/DDBJ databases">
        <title>Pseudonocardia sp. nov., isolated from sandy soil of mangrove forest.</title>
        <authorList>
            <person name="Zan Z."/>
            <person name="Huang R."/>
            <person name="Liu W."/>
        </authorList>
    </citation>
    <scope>NUCLEOTIDE SEQUENCE</scope>
    <source>
        <strain evidence="2">S2-4</strain>
    </source>
</reference>
<proteinExistence type="predicted"/>
<protein>
    <submittedName>
        <fullName evidence="2">Uncharacterized protein</fullName>
    </submittedName>
</protein>
<dbReference type="EMBL" id="JAGSOV010000078">
    <property type="protein sequence ID" value="MCO1660152.1"/>
    <property type="molecule type" value="Genomic_DNA"/>
</dbReference>
<feature type="region of interest" description="Disordered" evidence="1">
    <location>
        <begin position="1"/>
        <end position="44"/>
    </location>
</feature>